<dbReference type="OrthoDB" id="191139at2759"/>
<organism evidence="3 4">
    <name type="scientific">Serendipita vermifera MAFF 305830</name>
    <dbReference type="NCBI Taxonomy" id="933852"/>
    <lineage>
        <taxon>Eukaryota</taxon>
        <taxon>Fungi</taxon>
        <taxon>Dikarya</taxon>
        <taxon>Basidiomycota</taxon>
        <taxon>Agaricomycotina</taxon>
        <taxon>Agaricomycetes</taxon>
        <taxon>Sebacinales</taxon>
        <taxon>Serendipitaceae</taxon>
        <taxon>Serendipita</taxon>
    </lineage>
</organism>
<name>A0A0C3ALJ0_SERVB</name>
<dbReference type="Proteomes" id="UP000054097">
    <property type="component" value="Unassembled WGS sequence"/>
</dbReference>
<proteinExistence type="inferred from homology"/>
<sequence length="302" mass="33503">MSTKQWTTDDMVDMSDKIVFVTGGNGGIGYISCKEMLRKNAKVYVGARDSEKSRDAMKRLKDETGKDPILISLDLSDLHQVRKAAEEFLQKESRLDVLLNNAGVMACPIERLTKDSYDLQFGTNVLGHFHLTSLLLPALLASPSPRVINVSSIGHSYPQSGGIQFGTLKGPKQGTWIPGLGISERYKYYGQSKLGNILHANELARRYKDKGLVAISVHPGFVKTELMRNHSSFATRLTQTMSITPEQGAITQLFAATAPEAKNLSGKYLVPFAKEQAPSRFAQDQDLAKKMWDWCESELKSF</sequence>
<evidence type="ECO:0000256" key="1">
    <source>
        <dbReference type="ARBA" id="ARBA00023002"/>
    </source>
</evidence>
<protein>
    <recommendedName>
        <fullName evidence="5">NAD(P)-binding protein</fullName>
    </recommendedName>
</protein>
<accession>A0A0C3ALJ0</accession>
<evidence type="ECO:0000313" key="4">
    <source>
        <dbReference type="Proteomes" id="UP000054097"/>
    </source>
</evidence>
<dbReference type="STRING" id="933852.A0A0C3ALJ0"/>
<dbReference type="InterPro" id="IPR036291">
    <property type="entry name" value="NAD(P)-bd_dom_sf"/>
</dbReference>
<dbReference type="PANTHER" id="PTHR43157">
    <property type="entry name" value="PHOSPHATIDYLINOSITOL-GLYCAN BIOSYNTHESIS CLASS F PROTEIN-RELATED"/>
    <property type="match status" value="1"/>
</dbReference>
<evidence type="ECO:0008006" key="5">
    <source>
        <dbReference type="Google" id="ProtNLM"/>
    </source>
</evidence>
<dbReference type="Pfam" id="PF00106">
    <property type="entry name" value="adh_short"/>
    <property type="match status" value="1"/>
</dbReference>
<reference evidence="4" key="2">
    <citation type="submission" date="2015-01" db="EMBL/GenBank/DDBJ databases">
        <title>Evolutionary Origins and Diversification of the Mycorrhizal Mutualists.</title>
        <authorList>
            <consortium name="DOE Joint Genome Institute"/>
            <consortium name="Mycorrhizal Genomics Consortium"/>
            <person name="Kohler A."/>
            <person name="Kuo A."/>
            <person name="Nagy L.G."/>
            <person name="Floudas D."/>
            <person name="Copeland A."/>
            <person name="Barry K.W."/>
            <person name="Cichocki N."/>
            <person name="Veneault-Fourrey C."/>
            <person name="LaButti K."/>
            <person name="Lindquist E.A."/>
            <person name="Lipzen A."/>
            <person name="Lundell T."/>
            <person name="Morin E."/>
            <person name="Murat C."/>
            <person name="Riley R."/>
            <person name="Ohm R."/>
            <person name="Sun H."/>
            <person name="Tunlid A."/>
            <person name="Henrissat B."/>
            <person name="Grigoriev I.V."/>
            <person name="Hibbett D.S."/>
            <person name="Martin F."/>
        </authorList>
    </citation>
    <scope>NUCLEOTIDE SEQUENCE [LARGE SCALE GENOMIC DNA]</scope>
    <source>
        <strain evidence="4">MAFF 305830</strain>
    </source>
</reference>
<dbReference type="PRINTS" id="PR00081">
    <property type="entry name" value="GDHRDH"/>
</dbReference>
<evidence type="ECO:0000313" key="3">
    <source>
        <dbReference type="EMBL" id="KIM25455.1"/>
    </source>
</evidence>
<dbReference type="Gene3D" id="3.40.50.720">
    <property type="entry name" value="NAD(P)-binding Rossmann-like Domain"/>
    <property type="match status" value="1"/>
</dbReference>
<dbReference type="AlphaFoldDB" id="A0A0C3ALJ0"/>
<dbReference type="GO" id="GO:0016491">
    <property type="term" value="F:oxidoreductase activity"/>
    <property type="evidence" value="ECO:0007669"/>
    <property type="project" value="UniProtKB-KW"/>
</dbReference>
<dbReference type="PRINTS" id="PR00080">
    <property type="entry name" value="SDRFAMILY"/>
</dbReference>
<gene>
    <name evidence="3" type="ORF">M408DRAFT_331202</name>
</gene>
<evidence type="ECO:0000256" key="2">
    <source>
        <dbReference type="RuleBase" id="RU000363"/>
    </source>
</evidence>
<dbReference type="PANTHER" id="PTHR43157:SF31">
    <property type="entry name" value="PHOSPHATIDYLINOSITOL-GLYCAN BIOSYNTHESIS CLASS F PROTEIN"/>
    <property type="match status" value="1"/>
</dbReference>
<dbReference type="HOGENOM" id="CLU_010194_44_6_1"/>
<dbReference type="InterPro" id="IPR002347">
    <property type="entry name" value="SDR_fam"/>
</dbReference>
<dbReference type="SUPFAM" id="SSF51735">
    <property type="entry name" value="NAD(P)-binding Rossmann-fold domains"/>
    <property type="match status" value="1"/>
</dbReference>
<keyword evidence="4" id="KW-1185">Reference proteome</keyword>
<dbReference type="EMBL" id="KN824314">
    <property type="protein sequence ID" value="KIM25455.1"/>
    <property type="molecule type" value="Genomic_DNA"/>
</dbReference>
<comment type="similarity">
    <text evidence="2">Belongs to the short-chain dehydrogenases/reductases (SDR) family.</text>
</comment>
<keyword evidence="1" id="KW-0560">Oxidoreductase</keyword>
<reference evidence="3 4" key="1">
    <citation type="submission" date="2014-04" db="EMBL/GenBank/DDBJ databases">
        <authorList>
            <consortium name="DOE Joint Genome Institute"/>
            <person name="Kuo A."/>
            <person name="Zuccaro A."/>
            <person name="Kohler A."/>
            <person name="Nagy L.G."/>
            <person name="Floudas D."/>
            <person name="Copeland A."/>
            <person name="Barry K.W."/>
            <person name="Cichocki N."/>
            <person name="Veneault-Fourrey C."/>
            <person name="LaButti K."/>
            <person name="Lindquist E.A."/>
            <person name="Lipzen A."/>
            <person name="Lundell T."/>
            <person name="Morin E."/>
            <person name="Murat C."/>
            <person name="Sun H."/>
            <person name="Tunlid A."/>
            <person name="Henrissat B."/>
            <person name="Grigoriev I.V."/>
            <person name="Hibbett D.S."/>
            <person name="Martin F."/>
            <person name="Nordberg H.P."/>
            <person name="Cantor M.N."/>
            <person name="Hua S.X."/>
        </authorList>
    </citation>
    <scope>NUCLEOTIDE SEQUENCE [LARGE SCALE GENOMIC DNA]</scope>
    <source>
        <strain evidence="3 4">MAFF 305830</strain>
    </source>
</reference>
<dbReference type="CDD" id="cd05327">
    <property type="entry name" value="retinol-DH_like_SDR_c_like"/>
    <property type="match status" value="1"/>
</dbReference>